<dbReference type="EMBL" id="JRWG01000001">
    <property type="protein sequence ID" value="KXO00977.1"/>
    <property type="molecule type" value="Genomic_DNA"/>
</dbReference>
<sequence length="124" mass="14643">MAGNFEELHCWQACYNLKTYLKTNVLKKLPKIEKFELHAQILRAARSSTANIAEGWGRYHYKENINFLRFSRGSVAEIWDHCIEAKDCDYINLETLNAVRLQTEKCIQLINGYIRYLQQKNNEK</sequence>
<accession>A0A137RLD7</accession>
<organism evidence="1 2">
    <name type="scientific">Aequorivita aquimaris</name>
    <dbReference type="NCBI Taxonomy" id="1548749"/>
    <lineage>
        <taxon>Bacteria</taxon>
        <taxon>Pseudomonadati</taxon>
        <taxon>Bacteroidota</taxon>
        <taxon>Flavobacteriia</taxon>
        <taxon>Flavobacteriales</taxon>
        <taxon>Flavobacteriaceae</taxon>
        <taxon>Aequorivita</taxon>
    </lineage>
</organism>
<dbReference type="NCBIfam" id="TIGR02436">
    <property type="entry name" value="four helix bundle protein"/>
    <property type="match status" value="1"/>
</dbReference>
<dbReference type="OrthoDB" id="5515766at2"/>
<comment type="caution">
    <text evidence="1">The sequence shown here is derived from an EMBL/GenBank/DDBJ whole genome shotgun (WGS) entry which is preliminary data.</text>
</comment>
<keyword evidence="2" id="KW-1185">Reference proteome</keyword>
<dbReference type="Gene3D" id="1.20.1440.60">
    <property type="entry name" value="23S rRNA-intervening sequence"/>
    <property type="match status" value="1"/>
</dbReference>
<keyword evidence="1" id="KW-0687">Ribonucleoprotein</keyword>
<dbReference type="Proteomes" id="UP000070138">
    <property type="component" value="Unassembled WGS sequence"/>
</dbReference>
<dbReference type="RefSeq" id="WP_062618857.1">
    <property type="nucleotide sequence ID" value="NZ_JRWG01000001.1"/>
</dbReference>
<gene>
    <name evidence="1" type="ORF">LS48_00410</name>
</gene>
<dbReference type="PANTHER" id="PTHR38471:SF2">
    <property type="entry name" value="FOUR HELIX BUNDLE PROTEIN"/>
    <property type="match status" value="1"/>
</dbReference>
<reference evidence="1 2" key="2">
    <citation type="journal article" date="2016" name="Int. J. Syst. Evol. Microbiol.">
        <title>Vitellibacter aquimaris sp. nov., a marine bacterium isolated from seawater.</title>
        <authorList>
            <person name="Thevarajoo S."/>
            <person name="Selvaratnam C."/>
            <person name="Goh K.M."/>
            <person name="Hong K.W."/>
            <person name="Chan X.Y."/>
            <person name="Chan K.G."/>
            <person name="Chong C.S."/>
        </authorList>
    </citation>
    <scope>NUCLEOTIDE SEQUENCE [LARGE SCALE GENOMIC DNA]</scope>
    <source>
        <strain evidence="1 2">D-24</strain>
    </source>
</reference>
<protein>
    <submittedName>
        <fullName evidence="1">S23 ribosomal protein</fullName>
    </submittedName>
</protein>
<reference evidence="2" key="1">
    <citation type="submission" date="2014-10" db="EMBL/GenBank/DDBJ databases">
        <title>Genome sequencing of Vitellibacter sp. D-24.</title>
        <authorList>
            <person name="Thevarajoo S."/>
            <person name="Selvaratnam C."/>
            <person name="Goh K.M."/>
            <person name="Chong C.S."/>
        </authorList>
    </citation>
    <scope>NUCLEOTIDE SEQUENCE [LARGE SCALE GENOMIC DNA]</scope>
    <source>
        <strain evidence="2">D-24</strain>
    </source>
</reference>
<dbReference type="STRING" id="1548749.LS48_00410"/>
<evidence type="ECO:0000313" key="1">
    <source>
        <dbReference type="EMBL" id="KXO00977.1"/>
    </source>
</evidence>
<dbReference type="SUPFAM" id="SSF158446">
    <property type="entry name" value="IVS-encoded protein-like"/>
    <property type="match status" value="1"/>
</dbReference>
<proteinExistence type="predicted"/>
<dbReference type="InterPro" id="IPR036583">
    <property type="entry name" value="23S_rRNA_IVS_sf"/>
</dbReference>
<dbReference type="PANTHER" id="PTHR38471">
    <property type="entry name" value="FOUR HELIX BUNDLE PROTEIN"/>
    <property type="match status" value="1"/>
</dbReference>
<dbReference type="CDD" id="cd16377">
    <property type="entry name" value="23S_rRNA_IVP_like"/>
    <property type="match status" value="1"/>
</dbReference>
<keyword evidence="1" id="KW-0689">Ribosomal protein</keyword>
<dbReference type="InterPro" id="IPR012657">
    <property type="entry name" value="23S_rRNA-intervening_sequence"/>
</dbReference>
<dbReference type="Pfam" id="PF05635">
    <property type="entry name" value="23S_rRNA_IVP"/>
    <property type="match status" value="1"/>
</dbReference>
<evidence type="ECO:0000313" key="2">
    <source>
        <dbReference type="Proteomes" id="UP000070138"/>
    </source>
</evidence>
<name>A0A137RLD7_9FLAO</name>
<dbReference type="AlphaFoldDB" id="A0A137RLD7"/>
<dbReference type="GO" id="GO:0005840">
    <property type="term" value="C:ribosome"/>
    <property type="evidence" value="ECO:0007669"/>
    <property type="project" value="UniProtKB-KW"/>
</dbReference>